<dbReference type="EMBL" id="BBXV01000019">
    <property type="protein sequence ID" value="GAQ17715.1"/>
    <property type="molecule type" value="Genomic_DNA"/>
</dbReference>
<name>A0A0U9H521_9BACI</name>
<reference evidence="2 3" key="2">
    <citation type="journal article" date="2016" name="Genome Announc.">
        <title>Draft Genome Sequence of Oceanobacillus picturae Heshi-B3, Isolated from Fermented Rice Bran in a Traditional Japanese Seafood Dish.</title>
        <authorList>
            <person name="Akuzawa S."/>
            <person name="Nagaoka J."/>
            <person name="Kanekatsu M."/>
            <person name="Kanesaki Y."/>
            <person name="Suzuki T."/>
        </authorList>
    </citation>
    <scope>NUCLEOTIDE SEQUENCE [LARGE SCALE GENOMIC DNA]</scope>
    <source>
        <strain evidence="2 3">Heshi-B3</strain>
    </source>
</reference>
<proteinExistence type="inferred from homology"/>
<comment type="similarity">
    <text evidence="1">Belongs to the ROK (NagC/XylR) family.</text>
</comment>
<gene>
    <name evidence="2" type="ORF">OPHB3_1640</name>
</gene>
<evidence type="ECO:0000313" key="2">
    <source>
        <dbReference type="EMBL" id="GAQ17715.1"/>
    </source>
</evidence>
<dbReference type="Gene3D" id="3.30.420.40">
    <property type="match status" value="2"/>
</dbReference>
<accession>A0A0U9H521</accession>
<reference evidence="3" key="1">
    <citation type="submission" date="2015-07" db="EMBL/GenBank/DDBJ databases">
        <title>Draft Genome Sequence of Oceanobacillus picturae Heshi-B3 that Was Isolated from Fermented Rice Bran with Aging Salted Mackerel, Which Was Named Heshiko as Traditional Fermented Seafood in Japan.</title>
        <authorList>
            <person name="Akuzawa S."/>
            <person name="Nakagawa J."/>
            <person name="Kanekatsu T."/>
            <person name="Kanesaki Y."/>
            <person name="Suzuki T."/>
        </authorList>
    </citation>
    <scope>NUCLEOTIDE SEQUENCE [LARGE SCALE GENOMIC DNA]</scope>
    <source>
        <strain evidence="3">Heshi-B3</strain>
    </source>
</reference>
<protein>
    <submittedName>
        <fullName evidence="2">Transcriptional regulator</fullName>
    </submittedName>
</protein>
<dbReference type="InterPro" id="IPR049874">
    <property type="entry name" value="ROK_cs"/>
</dbReference>
<dbReference type="AlphaFoldDB" id="A0A0U9H521"/>
<dbReference type="OrthoDB" id="9783435at2"/>
<dbReference type="SUPFAM" id="SSF53067">
    <property type="entry name" value="Actin-like ATPase domain"/>
    <property type="match status" value="1"/>
</dbReference>
<dbReference type="RefSeq" id="WP_058949991.1">
    <property type="nucleotide sequence ID" value="NZ_BBXV01000019.1"/>
</dbReference>
<dbReference type="Proteomes" id="UP000052946">
    <property type="component" value="Unassembled WGS sequence"/>
</dbReference>
<dbReference type="PANTHER" id="PTHR18964:SF149">
    <property type="entry name" value="BIFUNCTIONAL UDP-N-ACETYLGLUCOSAMINE 2-EPIMERASE_N-ACETYLMANNOSAMINE KINASE"/>
    <property type="match status" value="1"/>
</dbReference>
<sequence length="314" mass="33240">MNYSIGIDIGGTKVALAIVDENGNVREQTIIPTDLTIAPKAMIAEIIQETHVLIEKSSLTEEEIIGIGIGAPGPLDNQNGMITCPPNLKTWVDLPVQKWIQQAFPYPVRLENDANAAALAEKWIGAGQENENFIYITVSTGIGAGIVADGRLLNGQKGNAGDIGHTVVDPSFGPCSCGQYGCLESIASGTAIARRGSAIMGEDLTTEEVFALYEKGDEEITYFIERIFRVLGVACVSMINTFDSEKIIIGGGVSKVGDALFQSVQAYVGQFALNPTGRQTEIVPAKLEQSAGVVGAAALCFITNDDATSSLVEK</sequence>
<comment type="caution">
    <text evidence="2">The sequence shown here is derived from an EMBL/GenBank/DDBJ whole genome shotgun (WGS) entry which is preliminary data.</text>
</comment>
<evidence type="ECO:0000313" key="3">
    <source>
        <dbReference type="Proteomes" id="UP000052946"/>
    </source>
</evidence>
<dbReference type="PANTHER" id="PTHR18964">
    <property type="entry name" value="ROK (REPRESSOR, ORF, KINASE) FAMILY"/>
    <property type="match status" value="1"/>
</dbReference>
<dbReference type="InterPro" id="IPR000600">
    <property type="entry name" value="ROK"/>
</dbReference>
<evidence type="ECO:0000256" key="1">
    <source>
        <dbReference type="ARBA" id="ARBA00006479"/>
    </source>
</evidence>
<organism evidence="2 3">
    <name type="scientific">Oceanobacillus picturae</name>
    <dbReference type="NCBI Taxonomy" id="171693"/>
    <lineage>
        <taxon>Bacteria</taxon>
        <taxon>Bacillati</taxon>
        <taxon>Bacillota</taxon>
        <taxon>Bacilli</taxon>
        <taxon>Bacillales</taxon>
        <taxon>Bacillaceae</taxon>
        <taxon>Oceanobacillus</taxon>
    </lineage>
</organism>
<dbReference type="Pfam" id="PF00480">
    <property type="entry name" value="ROK"/>
    <property type="match status" value="1"/>
</dbReference>
<dbReference type="PROSITE" id="PS01125">
    <property type="entry name" value="ROK"/>
    <property type="match status" value="1"/>
</dbReference>
<dbReference type="InterPro" id="IPR043129">
    <property type="entry name" value="ATPase_NBD"/>
</dbReference>